<evidence type="ECO:0000256" key="8">
    <source>
        <dbReference type="ARBA" id="ARBA00023070"/>
    </source>
</evidence>
<keyword evidence="10" id="KW-0503">Monooxygenase</keyword>
<dbReference type="GO" id="GO:0050661">
    <property type="term" value="F:NADP binding"/>
    <property type="evidence" value="ECO:0007669"/>
    <property type="project" value="InterPro"/>
</dbReference>
<keyword evidence="7 10" id="KW-0560">Oxidoreductase</keyword>
<gene>
    <name evidence="11" type="ORF">Cgig2_001755</name>
</gene>
<dbReference type="EMBL" id="JAKOGI010000220">
    <property type="protein sequence ID" value="KAJ8439415.1"/>
    <property type="molecule type" value="Genomic_DNA"/>
</dbReference>
<comment type="caution">
    <text evidence="11">The sequence shown here is derived from an EMBL/GenBank/DDBJ whole genome shotgun (WGS) entry which is preliminary data.</text>
</comment>
<dbReference type="PRINTS" id="PR00368">
    <property type="entry name" value="FADPNR"/>
</dbReference>
<dbReference type="InterPro" id="IPR000960">
    <property type="entry name" value="Flavin_mOase"/>
</dbReference>
<dbReference type="Gene3D" id="3.50.50.60">
    <property type="entry name" value="FAD/NAD(P)-binding domain"/>
    <property type="match status" value="1"/>
</dbReference>
<dbReference type="OrthoDB" id="66881at2759"/>
<evidence type="ECO:0000313" key="12">
    <source>
        <dbReference type="Proteomes" id="UP001153076"/>
    </source>
</evidence>
<dbReference type="GO" id="GO:0103075">
    <property type="term" value="F:indole-3-pyruvate monooxygenase activity"/>
    <property type="evidence" value="ECO:0007669"/>
    <property type="project" value="UniProtKB-EC"/>
</dbReference>
<evidence type="ECO:0000313" key="11">
    <source>
        <dbReference type="EMBL" id="KAJ8439415.1"/>
    </source>
</evidence>
<evidence type="ECO:0000256" key="3">
    <source>
        <dbReference type="ARBA" id="ARBA00009183"/>
    </source>
</evidence>
<proteinExistence type="inferred from homology"/>
<keyword evidence="8" id="KW-0073">Auxin biosynthesis</keyword>
<dbReference type="PANTHER" id="PTHR43539:SF9">
    <property type="entry name" value="INDOLE-3-PYRUVATE MONOOXYGENASE YUCCA11-RELATED"/>
    <property type="match status" value="1"/>
</dbReference>
<reference evidence="11" key="1">
    <citation type="submission" date="2022-04" db="EMBL/GenBank/DDBJ databases">
        <title>Carnegiea gigantea Genome sequencing and assembly v2.</title>
        <authorList>
            <person name="Copetti D."/>
            <person name="Sanderson M.J."/>
            <person name="Burquez A."/>
            <person name="Wojciechowski M.F."/>
        </authorList>
    </citation>
    <scope>NUCLEOTIDE SEQUENCE</scope>
    <source>
        <strain evidence="11">SGP5-SGP5p</strain>
        <tissue evidence="11">Aerial part</tissue>
    </source>
</reference>
<accession>A0A9Q1K9L5</accession>
<keyword evidence="4 10" id="KW-0285">Flavoprotein</keyword>
<keyword evidence="6" id="KW-0521">NADP</keyword>
<evidence type="ECO:0000256" key="2">
    <source>
        <dbReference type="ARBA" id="ARBA00004814"/>
    </source>
</evidence>
<evidence type="ECO:0000256" key="6">
    <source>
        <dbReference type="ARBA" id="ARBA00022857"/>
    </source>
</evidence>
<evidence type="ECO:0000256" key="1">
    <source>
        <dbReference type="ARBA" id="ARBA00001974"/>
    </source>
</evidence>
<comment type="cofactor">
    <cofactor evidence="1 10">
        <name>FAD</name>
        <dbReference type="ChEBI" id="CHEBI:57692"/>
    </cofactor>
</comment>
<dbReference type="EC" id="1.-.-.-" evidence="10"/>
<dbReference type="GO" id="GO:0009851">
    <property type="term" value="P:auxin biosynthetic process"/>
    <property type="evidence" value="ECO:0007669"/>
    <property type="project" value="UniProtKB-KW"/>
</dbReference>
<dbReference type="PRINTS" id="PR00469">
    <property type="entry name" value="PNDRDTASEII"/>
</dbReference>
<dbReference type="Pfam" id="PF00743">
    <property type="entry name" value="FMO-like"/>
    <property type="match status" value="1"/>
</dbReference>
<evidence type="ECO:0000256" key="4">
    <source>
        <dbReference type="ARBA" id="ARBA00022630"/>
    </source>
</evidence>
<keyword evidence="12" id="KW-1185">Reference proteome</keyword>
<dbReference type="SUPFAM" id="SSF51905">
    <property type="entry name" value="FAD/NAD(P)-binding domain"/>
    <property type="match status" value="2"/>
</dbReference>
<dbReference type="GO" id="GO:0004499">
    <property type="term" value="F:N,N-dimethylaniline monooxygenase activity"/>
    <property type="evidence" value="ECO:0007669"/>
    <property type="project" value="InterPro"/>
</dbReference>
<dbReference type="InterPro" id="IPR036188">
    <property type="entry name" value="FAD/NAD-bd_sf"/>
</dbReference>
<protein>
    <recommendedName>
        <fullName evidence="10">Flavin-containing monooxygenase</fullName>
        <ecNumber evidence="10">1.-.-.-</ecNumber>
    </recommendedName>
</protein>
<dbReference type="InterPro" id="IPR020946">
    <property type="entry name" value="Flavin_mOase-like"/>
</dbReference>
<dbReference type="InterPro" id="IPR050982">
    <property type="entry name" value="Auxin_biosynth/cation_transpt"/>
</dbReference>
<sequence>MENIEETAVVIVGAGPAGLAVSACLSLKSIPYILLEKEDCVAPLWKKHAYDRLHLHLAKNYCFLPFKPHSPSTPTYLSKDEFIQYIDDYVSDFDIKPRLSCCVECALYLEDERNWNILVKNYASNGIEIYRAQFLVIASGENAKGFIPEIEGLSEFKGQVIHSSEYKSGLEFHGKNVLVIGCGNSGMELAYDLANYGARTSIVIRSPFHVVSRELIRLGMFLLKYFPINVVDSLVTFGAKTMFGDLSKYGIHRPKEGPFFLKATKGRSPVIDVGTVSKIKTREIKVLPAVSSIKEDIVVFENGQRQAFDAIILATGFRSTACDWLEDYCYVLNDQGFPKNRYPLHWKGEKGVYCVGLSKMGLFGVSSDAEQTANDIAKLLHAETDNSKGKYN</sequence>
<comment type="catalytic activity">
    <reaction evidence="9">
        <text>indole-3-pyruvate + NADPH + O2 + H(+) = (indol-3-yl)acetate + CO2 + NADP(+) + H2O</text>
        <dbReference type="Rhea" id="RHEA:34331"/>
        <dbReference type="ChEBI" id="CHEBI:15377"/>
        <dbReference type="ChEBI" id="CHEBI:15378"/>
        <dbReference type="ChEBI" id="CHEBI:15379"/>
        <dbReference type="ChEBI" id="CHEBI:16526"/>
        <dbReference type="ChEBI" id="CHEBI:17640"/>
        <dbReference type="ChEBI" id="CHEBI:30854"/>
        <dbReference type="ChEBI" id="CHEBI:57783"/>
        <dbReference type="ChEBI" id="CHEBI:58349"/>
        <dbReference type="EC" id="1.14.13.168"/>
    </reaction>
</comment>
<evidence type="ECO:0000256" key="5">
    <source>
        <dbReference type="ARBA" id="ARBA00022827"/>
    </source>
</evidence>
<evidence type="ECO:0000256" key="10">
    <source>
        <dbReference type="RuleBase" id="RU361177"/>
    </source>
</evidence>
<comment type="pathway">
    <text evidence="2">Plant hormone metabolism; auxin biosynthesis.</text>
</comment>
<comment type="similarity">
    <text evidence="3 10">Belongs to the FMO family.</text>
</comment>
<dbReference type="PANTHER" id="PTHR43539">
    <property type="entry name" value="FLAVIN-BINDING MONOOXYGENASE-LIKE PROTEIN (AFU_ORTHOLOGUE AFUA_4G09220)"/>
    <property type="match status" value="1"/>
</dbReference>
<dbReference type="Proteomes" id="UP001153076">
    <property type="component" value="Unassembled WGS sequence"/>
</dbReference>
<organism evidence="11 12">
    <name type="scientific">Carnegiea gigantea</name>
    <dbReference type="NCBI Taxonomy" id="171969"/>
    <lineage>
        <taxon>Eukaryota</taxon>
        <taxon>Viridiplantae</taxon>
        <taxon>Streptophyta</taxon>
        <taxon>Embryophyta</taxon>
        <taxon>Tracheophyta</taxon>
        <taxon>Spermatophyta</taxon>
        <taxon>Magnoliopsida</taxon>
        <taxon>eudicotyledons</taxon>
        <taxon>Gunneridae</taxon>
        <taxon>Pentapetalae</taxon>
        <taxon>Caryophyllales</taxon>
        <taxon>Cactineae</taxon>
        <taxon>Cactaceae</taxon>
        <taxon>Cactoideae</taxon>
        <taxon>Echinocereeae</taxon>
        <taxon>Carnegiea</taxon>
    </lineage>
</organism>
<evidence type="ECO:0000256" key="7">
    <source>
        <dbReference type="ARBA" id="ARBA00023002"/>
    </source>
</evidence>
<evidence type="ECO:0000256" key="9">
    <source>
        <dbReference type="ARBA" id="ARBA00047707"/>
    </source>
</evidence>
<dbReference type="AlphaFoldDB" id="A0A9Q1K9L5"/>
<keyword evidence="5 10" id="KW-0274">FAD</keyword>
<name>A0A9Q1K9L5_9CARY</name>
<dbReference type="GO" id="GO:0050660">
    <property type="term" value="F:flavin adenine dinucleotide binding"/>
    <property type="evidence" value="ECO:0007669"/>
    <property type="project" value="InterPro"/>
</dbReference>
<dbReference type="PIRSF" id="PIRSF000332">
    <property type="entry name" value="FMO"/>
    <property type="match status" value="1"/>
</dbReference>